<name>A0A2T7PMB8_POMCA</name>
<dbReference type="Proteomes" id="UP000245119">
    <property type="component" value="Linkage Group LG3"/>
</dbReference>
<dbReference type="PANTHER" id="PTHR33361:SF2">
    <property type="entry name" value="DUF885 DOMAIN-CONTAINING PROTEIN"/>
    <property type="match status" value="1"/>
</dbReference>
<organism evidence="1 2">
    <name type="scientific">Pomacea canaliculata</name>
    <name type="common">Golden apple snail</name>
    <dbReference type="NCBI Taxonomy" id="400727"/>
    <lineage>
        <taxon>Eukaryota</taxon>
        <taxon>Metazoa</taxon>
        <taxon>Spiralia</taxon>
        <taxon>Lophotrochozoa</taxon>
        <taxon>Mollusca</taxon>
        <taxon>Gastropoda</taxon>
        <taxon>Caenogastropoda</taxon>
        <taxon>Architaenioglossa</taxon>
        <taxon>Ampullarioidea</taxon>
        <taxon>Ampullariidae</taxon>
        <taxon>Pomacea</taxon>
    </lineage>
</organism>
<dbReference type="Pfam" id="PF05960">
    <property type="entry name" value="DUF885"/>
    <property type="match status" value="2"/>
</dbReference>
<dbReference type="AlphaFoldDB" id="A0A2T7PMB8"/>
<sequence>MTETADDQVEALSADVWSWRLAESPELSTFCGVHENDDQLDDISEEAYIKRENMVQEFLKRAEKIDISKTSKHKESLLLLIDQLQEYLDGAPFKCYYFPVNNIEGVHTDMMHTIEFMKFNTVHDFEVYVSRLEKLPKKIEQTVDVLQKGIEAKMVMHQYSVEEVPAQLDKLISAPVDEHPYLKPFKDNKTVSDEDLSKVKTRALDVLSSLIVPAFQNMKQFIVEIYFKNLRSSECVCSLPNGPRLYQQCLNFHLSCTMSPKEIHELGLREVERIRQQMSLLAEKEGFGSIFDYTKHLSTKDENFSSKDDILLYIKDLCHNKIRPKLQHFFKNLPLAPLNIVPCPEVMATSPAAFYYSGTPDGSRAGIYYINLHRKLSKYTLTSLSLHEGEPGHHLQSVYAMAEKTLPDFRRFSEDGKSYLAPSRFSSNTAYIEGWGLYSEALGEEMGAFENSDTLWSQQKAVSYLTDQMCSSFDELLSEVNRYITWPGQLVFRTEKGNLKILAFAGMCIQGWELKIWELRHRAEEELGDEFELAEFHDTILRCGAVPLRVLQTIVEDYVKNKKNQRLACDDNSVEGQDNCELNSDK</sequence>
<comment type="caution">
    <text evidence="1">The sequence shown here is derived from an EMBL/GenBank/DDBJ whole genome shotgun (WGS) entry which is preliminary data.</text>
</comment>
<dbReference type="InterPro" id="IPR010281">
    <property type="entry name" value="DUF885"/>
</dbReference>
<evidence type="ECO:0000313" key="1">
    <source>
        <dbReference type="EMBL" id="PVD34570.1"/>
    </source>
</evidence>
<dbReference type="EMBL" id="PZQS01000003">
    <property type="protein sequence ID" value="PVD34570.1"/>
    <property type="molecule type" value="Genomic_DNA"/>
</dbReference>
<evidence type="ECO:0000313" key="2">
    <source>
        <dbReference type="Proteomes" id="UP000245119"/>
    </source>
</evidence>
<dbReference type="PANTHER" id="PTHR33361">
    <property type="entry name" value="GLR0591 PROTEIN"/>
    <property type="match status" value="1"/>
</dbReference>
<proteinExistence type="predicted"/>
<accession>A0A2T7PMB8</accession>
<evidence type="ECO:0008006" key="3">
    <source>
        <dbReference type="Google" id="ProtNLM"/>
    </source>
</evidence>
<reference evidence="1 2" key="1">
    <citation type="submission" date="2018-04" db="EMBL/GenBank/DDBJ databases">
        <title>The genome of golden apple snail Pomacea canaliculata provides insight into stress tolerance and invasive adaptation.</title>
        <authorList>
            <person name="Liu C."/>
            <person name="Liu B."/>
            <person name="Ren Y."/>
            <person name="Zhang Y."/>
            <person name="Wang H."/>
            <person name="Li S."/>
            <person name="Jiang F."/>
            <person name="Yin L."/>
            <person name="Zhang G."/>
            <person name="Qian W."/>
            <person name="Fan W."/>
        </authorList>
    </citation>
    <scope>NUCLEOTIDE SEQUENCE [LARGE SCALE GENOMIC DNA]</scope>
    <source>
        <strain evidence="1">SZHN2017</strain>
        <tissue evidence="1">Muscle</tissue>
    </source>
</reference>
<gene>
    <name evidence="1" type="ORF">C0Q70_05846</name>
</gene>
<protein>
    <recommendedName>
        <fullName evidence="3">DUF885 domain-containing protein</fullName>
    </recommendedName>
</protein>
<keyword evidence="2" id="KW-1185">Reference proteome</keyword>
<dbReference type="OrthoDB" id="5959877at2759"/>